<dbReference type="Pfam" id="PF14398">
    <property type="entry name" value="ATPgrasp_YheCD"/>
    <property type="match status" value="1"/>
</dbReference>
<evidence type="ECO:0000313" key="4">
    <source>
        <dbReference type="Proteomes" id="UP000681526"/>
    </source>
</evidence>
<reference evidence="3 4" key="1">
    <citation type="submission" date="2021-04" db="EMBL/GenBank/DDBJ databases">
        <authorList>
            <person name="Rakotoarivonina H."/>
        </authorList>
    </citation>
    <scope>NUCLEOTIDE SEQUENCE [LARGE SCALE GENOMIC DNA]</scope>
    <source>
        <strain evidence="3 4">XE</strain>
    </source>
</reference>
<organism evidence="3 4">
    <name type="scientific">Thermobacillus xylanilyticus</name>
    <dbReference type="NCBI Taxonomy" id="76633"/>
    <lineage>
        <taxon>Bacteria</taxon>
        <taxon>Bacillati</taxon>
        <taxon>Bacillota</taxon>
        <taxon>Bacilli</taxon>
        <taxon>Bacillales</taxon>
        <taxon>Paenibacillaceae</taxon>
        <taxon>Thermobacillus</taxon>
    </lineage>
</organism>
<evidence type="ECO:0000313" key="3">
    <source>
        <dbReference type="EMBL" id="CAG5091923.1"/>
    </source>
</evidence>
<dbReference type="Proteomes" id="UP000681526">
    <property type="component" value="Unassembled WGS sequence"/>
</dbReference>
<keyword evidence="4" id="KW-1185">Reference proteome</keyword>
<protein>
    <submittedName>
        <fullName evidence="3">Endospore coat-associated protein yheC</fullName>
    </submittedName>
</protein>
<dbReference type="EMBL" id="CAJRAY010000085">
    <property type="protein sequence ID" value="CAG5091923.1"/>
    <property type="molecule type" value="Genomic_DNA"/>
</dbReference>
<dbReference type="SUPFAM" id="SSF56059">
    <property type="entry name" value="Glutathione synthetase ATP-binding domain-like"/>
    <property type="match status" value="1"/>
</dbReference>
<keyword evidence="1" id="KW-0547">Nucleotide-binding</keyword>
<dbReference type="Gene3D" id="3.30.470.20">
    <property type="entry name" value="ATP-grasp fold, B domain"/>
    <property type="match status" value="1"/>
</dbReference>
<name>A0ABM8V8A8_THEXY</name>
<feature type="domain" description="ATP-grasp" evidence="2">
    <location>
        <begin position="279"/>
        <end position="471"/>
    </location>
</feature>
<dbReference type="PROSITE" id="PS50975">
    <property type="entry name" value="ATP_GRASP"/>
    <property type="match status" value="1"/>
</dbReference>
<accession>A0ABM8V8A8</accession>
<dbReference type="InterPro" id="IPR011761">
    <property type="entry name" value="ATP-grasp"/>
</dbReference>
<evidence type="ECO:0000256" key="1">
    <source>
        <dbReference type="PROSITE-ProRule" id="PRU00409"/>
    </source>
</evidence>
<proteinExistence type="predicted"/>
<evidence type="ECO:0000259" key="2">
    <source>
        <dbReference type="PROSITE" id="PS50975"/>
    </source>
</evidence>
<gene>
    <name evidence="3" type="primary">txxe 3405-yheC2</name>
    <name evidence="3" type="ORF">TXXE_17080</name>
</gene>
<dbReference type="InterPro" id="IPR026838">
    <property type="entry name" value="YheC/D"/>
</dbReference>
<keyword evidence="1" id="KW-0067">ATP-binding</keyword>
<sequence>MIIDQLVPSSGPGRLREGRKEIEMQSSKISVQIVSPGILSEDTLMLGESHLKKWQIPQGQTVQLKFGAYRDNVKVIPVQRYDGMRISQALAGRLGLHAPCTLRMRYRRASRQLVLGPLIGVLVSRDYPNSPDRPFGSITSFCKELVDAARIQGASVYFLTPAMLGGSVSRLDVWVYADGWRRAKAPAPDVVNNRLTTRKLENKTSVQHFFKEVKSRFGTQVFNEKFLDKSEVFSALRKQPSLGRYLPESHLLGGFPMLKSMCSRYSTVFLKPVRGSLGKGIIKIVRLPSGGYAAHHATSLGTRRQQFPTLLKLYAAISGKLRAARYQVQQGLNLIETGGRPIDFRALVQKNGSGEWIVTSIVARIAGGQHFVSNIARGGTLSTVREAIAKSNLAAGRQDASARLRTAALQIAAGVDAQIPAHFGELGIDLALDTSGRVWLLEVNSKPSKNDNTPLSATGIRPSVRVMLLYARHLAGL</sequence>
<comment type="caution">
    <text evidence="3">The sequence shown here is derived from an EMBL/GenBank/DDBJ whole genome shotgun (WGS) entry which is preliminary data.</text>
</comment>